<sequence>MFFKKKLSLKDNLTLFYLKCKYRIKDLKKSLFKEQLNIKRNKIDYVRYSENENDESYVNLHIKKKKHFFGLKRIRMIILENKNNLEWFNSDESLIRNSMVFLENASEYIDDSYYEFIEILNNTNPKFDIKYVDQELMNIMSDTTDDMAVSYLNILQNMSEDKEENDILALKIRLDACIESNL</sequence>
<dbReference type="EMBL" id="PIXR01000235">
    <property type="protein sequence ID" value="TBU08029.1"/>
    <property type="molecule type" value="Genomic_DNA"/>
</dbReference>
<dbReference type="AlphaFoldDB" id="A0A4Q9LIL9"/>
<reference evidence="1 3" key="1">
    <citation type="submission" date="2017-12" db="EMBL/GenBank/DDBJ databases">
        <authorList>
            <person name="Pombert J.-F."/>
            <person name="Haag K.L."/>
            <person name="Ebert D."/>
        </authorList>
    </citation>
    <scope>NUCLEOTIDE SEQUENCE [LARGE SCALE GENOMIC DNA]</scope>
    <source>
        <strain evidence="1">IL-BN-2</strain>
    </source>
</reference>
<dbReference type="VEuPathDB" id="MicrosporidiaDB:CWI39_0085p0010"/>
<proteinExistence type="predicted"/>
<evidence type="ECO:0000313" key="2">
    <source>
        <dbReference type="EMBL" id="TBU09304.1"/>
    </source>
</evidence>
<organism evidence="1 3">
    <name type="scientific">Hamiltosporidium magnivora</name>
    <dbReference type="NCBI Taxonomy" id="148818"/>
    <lineage>
        <taxon>Eukaryota</taxon>
        <taxon>Fungi</taxon>
        <taxon>Fungi incertae sedis</taxon>
        <taxon>Microsporidia</taxon>
        <taxon>Dubosqiidae</taxon>
        <taxon>Hamiltosporidium</taxon>
    </lineage>
</organism>
<dbReference type="Proteomes" id="UP000293045">
    <property type="component" value="Unassembled WGS sequence"/>
</dbReference>
<evidence type="ECO:0000313" key="3">
    <source>
        <dbReference type="Proteomes" id="UP000293045"/>
    </source>
</evidence>
<evidence type="ECO:0000313" key="1">
    <source>
        <dbReference type="EMBL" id="TBU08029.1"/>
    </source>
</evidence>
<dbReference type="VEuPathDB" id="MicrosporidiaDB:CWI39_0235p0010"/>
<name>A0A4Q9LIL9_9MICR</name>
<gene>
    <name evidence="2" type="ORF">CWI39_0085p0010</name>
    <name evidence="1" type="ORF">CWI39_0235p0010</name>
</gene>
<dbReference type="VEuPathDB" id="MicrosporidiaDB:CWI36_0139p0050"/>
<dbReference type="EMBL" id="PIXR01000085">
    <property type="protein sequence ID" value="TBU09304.1"/>
    <property type="molecule type" value="Genomic_DNA"/>
</dbReference>
<accession>A0A4Q9LIL9</accession>
<comment type="caution">
    <text evidence="1">The sequence shown here is derived from an EMBL/GenBank/DDBJ whole genome shotgun (WGS) entry which is preliminary data.</text>
</comment>
<protein>
    <submittedName>
        <fullName evidence="1">Uncharacterized protein</fullName>
    </submittedName>
</protein>